<dbReference type="InterPro" id="IPR027405">
    <property type="entry name" value="YidB-like"/>
</dbReference>
<protein>
    <recommendedName>
        <fullName evidence="3">DUF937 domain-containing protein</fullName>
    </recommendedName>
</protein>
<dbReference type="InterPro" id="IPR045372">
    <property type="entry name" value="YidB"/>
</dbReference>
<dbReference type="Gene3D" id="1.10.10.690">
    <property type="entry name" value="YidB-like"/>
    <property type="match status" value="1"/>
</dbReference>
<accession>A0A351R981</accession>
<dbReference type="AlphaFoldDB" id="A0A351R981"/>
<dbReference type="Pfam" id="PF20159">
    <property type="entry name" value="YidB"/>
    <property type="match status" value="1"/>
</dbReference>
<proteinExistence type="predicted"/>
<dbReference type="Proteomes" id="UP000264313">
    <property type="component" value="Unassembled WGS sequence"/>
</dbReference>
<comment type="caution">
    <text evidence="1">The sequence shown here is derived from an EMBL/GenBank/DDBJ whole genome shotgun (WGS) entry which is preliminary data.</text>
</comment>
<evidence type="ECO:0000313" key="1">
    <source>
        <dbReference type="EMBL" id="HBA08602.1"/>
    </source>
</evidence>
<dbReference type="SUPFAM" id="SSF140804">
    <property type="entry name" value="YidB-like"/>
    <property type="match status" value="1"/>
</dbReference>
<dbReference type="EMBL" id="DNAA01000063">
    <property type="protein sequence ID" value="HBA08602.1"/>
    <property type="molecule type" value="Genomic_DNA"/>
</dbReference>
<sequence>MGLFDSLAGAVLGNMGGDKGAMLQIAMDLFKQNGGLEGVLAKFNDAGFTEQAASWVSQGDNLPISAEQIIQVLGRDNIASMAEKLTMSPTDVSAKIAEYLPQAINKMTPNGKVDSNSGNLLAAVMGMLK</sequence>
<organism evidence="1 2">
    <name type="scientific">Methylotenera mobilis</name>
    <dbReference type="NCBI Taxonomy" id="359408"/>
    <lineage>
        <taxon>Bacteria</taxon>
        <taxon>Pseudomonadati</taxon>
        <taxon>Pseudomonadota</taxon>
        <taxon>Betaproteobacteria</taxon>
        <taxon>Nitrosomonadales</taxon>
        <taxon>Methylophilaceae</taxon>
        <taxon>Methylotenera</taxon>
    </lineage>
</organism>
<gene>
    <name evidence="1" type="ORF">DCW48_02745</name>
</gene>
<dbReference type="STRING" id="1132855.GCA_000384255_00190"/>
<name>A0A351R981_9PROT</name>
<evidence type="ECO:0008006" key="3">
    <source>
        <dbReference type="Google" id="ProtNLM"/>
    </source>
</evidence>
<reference evidence="1 2" key="1">
    <citation type="journal article" date="2018" name="Nat. Biotechnol.">
        <title>A standardized bacterial taxonomy based on genome phylogeny substantially revises the tree of life.</title>
        <authorList>
            <person name="Parks D.H."/>
            <person name="Chuvochina M."/>
            <person name="Waite D.W."/>
            <person name="Rinke C."/>
            <person name="Skarshewski A."/>
            <person name="Chaumeil P.A."/>
            <person name="Hugenholtz P."/>
        </authorList>
    </citation>
    <scope>NUCLEOTIDE SEQUENCE [LARGE SCALE GENOMIC DNA]</scope>
    <source>
        <strain evidence="1">UBA9958</strain>
    </source>
</reference>
<evidence type="ECO:0000313" key="2">
    <source>
        <dbReference type="Proteomes" id="UP000264313"/>
    </source>
</evidence>